<dbReference type="InterPro" id="IPR006676">
    <property type="entry name" value="tRNA_splic"/>
</dbReference>
<comment type="similarity">
    <text evidence="1">Belongs to the tRNA-intron endonuclease family.</text>
</comment>
<evidence type="ECO:0000313" key="11">
    <source>
        <dbReference type="Proteomes" id="UP001557470"/>
    </source>
</evidence>
<protein>
    <recommendedName>
        <fullName evidence="2">tRNA-intron lyase</fullName>
        <ecNumber evidence="2">4.6.1.16</ecNumber>
    </recommendedName>
    <alternativeName>
        <fullName evidence="5">tRNA-intron endonuclease Sen2</fullName>
    </alternativeName>
</protein>
<evidence type="ECO:0000259" key="9">
    <source>
        <dbReference type="Pfam" id="PF01974"/>
    </source>
</evidence>
<keyword evidence="11" id="KW-1185">Reference proteome</keyword>
<dbReference type="PANTHER" id="PTHR21227">
    <property type="entry name" value="TRNA-SPLICING ENDONUCLEASE SUBUNIT SEN2"/>
    <property type="match status" value="1"/>
</dbReference>
<evidence type="ECO:0000256" key="5">
    <source>
        <dbReference type="ARBA" id="ARBA00032432"/>
    </source>
</evidence>
<feature type="region of interest" description="Disordered" evidence="8">
    <location>
        <begin position="131"/>
        <end position="189"/>
    </location>
</feature>
<feature type="active site" evidence="7">
    <location>
        <position position="530"/>
    </location>
</feature>
<dbReference type="PIRSF" id="PIRSF011789">
    <property type="entry name" value="tRNA_splic_SEN2"/>
    <property type="match status" value="1"/>
</dbReference>
<feature type="region of interest" description="Disordered" evidence="8">
    <location>
        <begin position="397"/>
        <end position="454"/>
    </location>
</feature>
<dbReference type="GO" id="GO:0008033">
    <property type="term" value="P:tRNA processing"/>
    <property type="evidence" value="ECO:0007669"/>
    <property type="project" value="UniProtKB-KW"/>
</dbReference>
<dbReference type="Proteomes" id="UP001557470">
    <property type="component" value="Unassembled WGS sequence"/>
</dbReference>
<gene>
    <name evidence="10" type="ORF">UPYG_G00092840</name>
</gene>
<dbReference type="InterPro" id="IPR006677">
    <property type="entry name" value="tRNA_intron_Endonuc_cat-like"/>
</dbReference>
<evidence type="ECO:0000256" key="7">
    <source>
        <dbReference type="PIRSR" id="PIRSR011789-1"/>
    </source>
</evidence>
<dbReference type="InterPro" id="IPR016589">
    <property type="entry name" value="tRNA_splic_SEN2"/>
</dbReference>
<dbReference type="AlphaFoldDB" id="A0ABD0XGG0"/>
<dbReference type="InterPro" id="IPR011856">
    <property type="entry name" value="tRNA_endonuc-like_dom_sf"/>
</dbReference>
<dbReference type="GO" id="GO:0000213">
    <property type="term" value="F:tRNA-intron lyase activity"/>
    <property type="evidence" value="ECO:0007669"/>
    <property type="project" value="UniProtKB-EC"/>
</dbReference>
<feature type="compositionally biased region" description="Polar residues" evidence="8">
    <location>
        <begin position="167"/>
        <end position="183"/>
    </location>
</feature>
<evidence type="ECO:0000256" key="3">
    <source>
        <dbReference type="ARBA" id="ARBA00022694"/>
    </source>
</evidence>
<evidence type="ECO:0000256" key="1">
    <source>
        <dbReference type="ARBA" id="ARBA00008078"/>
    </source>
</evidence>
<organism evidence="10 11">
    <name type="scientific">Umbra pygmaea</name>
    <name type="common">Eastern mudminnow</name>
    <dbReference type="NCBI Taxonomy" id="75934"/>
    <lineage>
        <taxon>Eukaryota</taxon>
        <taxon>Metazoa</taxon>
        <taxon>Chordata</taxon>
        <taxon>Craniata</taxon>
        <taxon>Vertebrata</taxon>
        <taxon>Euteleostomi</taxon>
        <taxon>Actinopterygii</taxon>
        <taxon>Neopterygii</taxon>
        <taxon>Teleostei</taxon>
        <taxon>Protacanthopterygii</taxon>
        <taxon>Esociformes</taxon>
        <taxon>Umbridae</taxon>
        <taxon>Umbra</taxon>
    </lineage>
</organism>
<feature type="active site" evidence="7">
    <location>
        <position position="348"/>
    </location>
</feature>
<dbReference type="PANTHER" id="PTHR21227:SF0">
    <property type="entry name" value="TRNA-SPLICING ENDONUCLEASE SUBUNIT SEN2"/>
    <property type="match status" value="1"/>
</dbReference>
<feature type="domain" description="tRNA intron endonuclease catalytic" evidence="9">
    <location>
        <begin position="318"/>
        <end position="366"/>
    </location>
</feature>
<name>A0ABD0XGG0_UMBPY</name>
<evidence type="ECO:0000256" key="8">
    <source>
        <dbReference type="SAM" id="MobiDB-lite"/>
    </source>
</evidence>
<accession>A0ABD0XGG0</accession>
<keyword evidence="4" id="KW-0456">Lyase</keyword>
<evidence type="ECO:0000256" key="6">
    <source>
        <dbReference type="ARBA" id="ARBA00034031"/>
    </source>
</evidence>
<reference evidence="10 11" key="1">
    <citation type="submission" date="2024-06" db="EMBL/GenBank/DDBJ databases">
        <authorList>
            <person name="Pan Q."/>
            <person name="Wen M."/>
            <person name="Jouanno E."/>
            <person name="Zahm M."/>
            <person name="Klopp C."/>
            <person name="Cabau C."/>
            <person name="Louis A."/>
            <person name="Berthelot C."/>
            <person name="Parey E."/>
            <person name="Roest Crollius H."/>
            <person name="Montfort J."/>
            <person name="Robinson-Rechavi M."/>
            <person name="Bouchez O."/>
            <person name="Lampietro C."/>
            <person name="Lopez Roques C."/>
            <person name="Donnadieu C."/>
            <person name="Postlethwait J."/>
            <person name="Bobe J."/>
            <person name="Verreycken H."/>
            <person name="Guiguen Y."/>
        </authorList>
    </citation>
    <scope>NUCLEOTIDE SEQUENCE [LARGE SCALE GENOMIC DNA]</scope>
    <source>
        <strain evidence="10">Up_M1</strain>
        <tissue evidence="10">Testis</tissue>
    </source>
</reference>
<dbReference type="GO" id="GO:0005634">
    <property type="term" value="C:nucleus"/>
    <property type="evidence" value="ECO:0007669"/>
    <property type="project" value="UniProtKB-ARBA"/>
</dbReference>
<evidence type="ECO:0000256" key="4">
    <source>
        <dbReference type="ARBA" id="ARBA00023239"/>
    </source>
</evidence>
<sequence>MTEAVFQAPKRRARVYEGYNTPLPVPLTAENDGLQPTLIYKAEIVNQHVVVRDPEHIQALYGKGYFGKGILSRSRPDHSISLQWEKFGEQVLPVISLSKYQKHMSWARDVLLAHGLEEEVVNQTLQRLSQPIEPELSEKNGHNECPASPRRSQDAVSGEPQYDALEQTGTESQGEQDSDSPQSKRPRRQGDVRFDPLAELYHQELQQGDKAALVDRGHMLKTLPAHRQRTDMEYVLVFDQEDEQKPVVKHRTEPGNPTGTTRRVCRINPFRLLEYLQLTREEAFFLVYGLGCLSVYNNEEPLSVMQLWQMFRFVQPHFETSYIAYHFFRSRGWVPKPGVKYGTDLMLYRKGPPFYHASYSVVVEKVAQEKVAQEKVAQEKVDQEKVDQEKVAQEKVAQEKVDQEKVDQEKVDQEKVAQEKVDQEKVDQEKVDQEKVDQEKVDQEKVDQEKVDQEKVAQEKVAQEKVAQEKVAQEKVAQEKVAQEKVAQEKVAQEKVAQEKVDQAFSGATLRPFSWRTLAALSRITGNVSKELMLCFVIYPSDMKEEQLSSPNCISDVTVQEIILSRWISSQERTDMEDI</sequence>
<dbReference type="InterPro" id="IPR036167">
    <property type="entry name" value="tRNA_intron_Endo_cat-like_sf"/>
</dbReference>
<evidence type="ECO:0000256" key="2">
    <source>
        <dbReference type="ARBA" id="ARBA00012573"/>
    </source>
</evidence>
<dbReference type="EMBL" id="JAGEUA010000002">
    <property type="protein sequence ID" value="KAL1007875.1"/>
    <property type="molecule type" value="Genomic_DNA"/>
</dbReference>
<comment type="catalytic activity">
    <reaction evidence="6">
        <text>pretRNA = a 3'-half-tRNA molecule with a 5'-OH end + a 5'-half-tRNA molecule with a 2',3'-cyclic phosphate end + an intron with a 2',3'-cyclic phosphate and a 5'-hydroxyl terminus.</text>
        <dbReference type="EC" id="4.6.1.16"/>
    </reaction>
</comment>
<comment type="caution">
    <text evidence="10">The sequence shown here is derived from an EMBL/GenBank/DDBJ whole genome shotgun (WGS) entry which is preliminary data.</text>
</comment>
<dbReference type="Gene3D" id="3.40.1350.10">
    <property type="match status" value="1"/>
</dbReference>
<feature type="active site" evidence="7">
    <location>
        <position position="356"/>
    </location>
</feature>
<proteinExistence type="inferred from homology"/>
<keyword evidence="3" id="KW-0819">tRNA processing</keyword>
<dbReference type="Pfam" id="PF01974">
    <property type="entry name" value="tRNA_int_endo"/>
    <property type="match status" value="1"/>
</dbReference>
<evidence type="ECO:0000313" key="10">
    <source>
        <dbReference type="EMBL" id="KAL1007875.1"/>
    </source>
</evidence>
<dbReference type="SUPFAM" id="SSF53032">
    <property type="entry name" value="tRNA-intron endonuclease catalytic domain-like"/>
    <property type="match status" value="1"/>
</dbReference>
<dbReference type="CDD" id="cd22363">
    <property type="entry name" value="tRNA-intron_lyase_C"/>
    <property type="match status" value="1"/>
</dbReference>
<dbReference type="EC" id="4.6.1.16" evidence="2"/>